<feature type="signal peptide" evidence="1">
    <location>
        <begin position="1"/>
        <end position="22"/>
    </location>
</feature>
<dbReference type="Proteomes" id="UP001218218">
    <property type="component" value="Unassembled WGS sequence"/>
</dbReference>
<protein>
    <submittedName>
        <fullName evidence="2">Uncharacterized protein</fullName>
    </submittedName>
</protein>
<proteinExistence type="predicted"/>
<comment type="caution">
    <text evidence="2">The sequence shown here is derived from an EMBL/GenBank/DDBJ whole genome shotgun (WGS) entry which is preliminary data.</text>
</comment>
<sequence length="127" mass="14079">MRPRLPLPLPLLLPALLGLVLPSPLSFPSSQYMRPRPTLRLARPTTSEAGVRTPRTTARCGRGRTSLAWDCSRGAICGVMGWWDVPRDQDVRRDEVVRERTDARGTSVAEQSAGSWAGGTYLETRTY</sequence>
<evidence type="ECO:0000313" key="3">
    <source>
        <dbReference type="Proteomes" id="UP001218218"/>
    </source>
</evidence>
<dbReference type="EMBL" id="JARIHO010000013">
    <property type="protein sequence ID" value="KAJ7351533.1"/>
    <property type="molecule type" value="Genomic_DNA"/>
</dbReference>
<feature type="chain" id="PRO_5041965719" evidence="1">
    <location>
        <begin position="23"/>
        <end position="127"/>
    </location>
</feature>
<keyword evidence="3" id="KW-1185">Reference proteome</keyword>
<feature type="non-terminal residue" evidence="2">
    <location>
        <position position="127"/>
    </location>
</feature>
<gene>
    <name evidence="2" type="ORF">DFH08DRAFT_860653</name>
</gene>
<keyword evidence="1" id="KW-0732">Signal</keyword>
<name>A0AAD7A7X7_9AGAR</name>
<accession>A0AAD7A7X7</accession>
<reference evidence="2" key="1">
    <citation type="submission" date="2023-03" db="EMBL/GenBank/DDBJ databases">
        <title>Massive genome expansion in bonnet fungi (Mycena s.s.) driven by repeated elements and novel gene families across ecological guilds.</title>
        <authorList>
            <consortium name="Lawrence Berkeley National Laboratory"/>
            <person name="Harder C.B."/>
            <person name="Miyauchi S."/>
            <person name="Viragh M."/>
            <person name="Kuo A."/>
            <person name="Thoen E."/>
            <person name="Andreopoulos B."/>
            <person name="Lu D."/>
            <person name="Skrede I."/>
            <person name="Drula E."/>
            <person name="Henrissat B."/>
            <person name="Morin E."/>
            <person name="Kohler A."/>
            <person name="Barry K."/>
            <person name="LaButti K."/>
            <person name="Morin E."/>
            <person name="Salamov A."/>
            <person name="Lipzen A."/>
            <person name="Mereny Z."/>
            <person name="Hegedus B."/>
            <person name="Baldrian P."/>
            <person name="Stursova M."/>
            <person name="Weitz H."/>
            <person name="Taylor A."/>
            <person name="Grigoriev I.V."/>
            <person name="Nagy L.G."/>
            <person name="Martin F."/>
            <person name="Kauserud H."/>
        </authorList>
    </citation>
    <scope>NUCLEOTIDE SEQUENCE</scope>
    <source>
        <strain evidence="2">CBHHK002</strain>
    </source>
</reference>
<dbReference type="AlphaFoldDB" id="A0AAD7A7X7"/>
<evidence type="ECO:0000256" key="1">
    <source>
        <dbReference type="SAM" id="SignalP"/>
    </source>
</evidence>
<organism evidence="2 3">
    <name type="scientific">Mycena albidolilacea</name>
    <dbReference type="NCBI Taxonomy" id="1033008"/>
    <lineage>
        <taxon>Eukaryota</taxon>
        <taxon>Fungi</taxon>
        <taxon>Dikarya</taxon>
        <taxon>Basidiomycota</taxon>
        <taxon>Agaricomycotina</taxon>
        <taxon>Agaricomycetes</taxon>
        <taxon>Agaricomycetidae</taxon>
        <taxon>Agaricales</taxon>
        <taxon>Marasmiineae</taxon>
        <taxon>Mycenaceae</taxon>
        <taxon>Mycena</taxon>
    </lineage>
</organism>
<evidence type="ECO:0000313" key="2">
    <source>
        <dbReference type="EMBL" id="KAJ7351533.1"/>
    </source>
</evidence>